<dbReference type="NCBIfam" id="TIGR00229">
    <property type="entry name" value="sensory_box"/>
    <property type="match status" value="1"/>
</dbReference>
<dbReference type="CDD" id="cd01949">
    <property type="entry name" value="GGDEF"/>
    <property type="match status" value="1"/>
</dbReference>
<accession>A0ABT4K081</accession>
<dbReference type="RefSeq" id="WP_269127273.1">
    <property type="nucleotide sequence ID" value="NZ_JAPUBN010000020.1"/>
</dbReference>
<dbReference type="EMBL" id="JAPUBN010000020">
    <property type="protein sequence ID" value="MCZ2723179.1"/>
    <property type="molecule type" value="Genomic_DNA"/>
</dbReference>
<protein>
    <recommendedName>
        <fullName evidence="1">diguanylate cyclase</fullName>
        <ecNumber evidence="1">2.7.7.65</ecNumber>
    </recommendedName>
</protein>
<evidence type="ECO:0000256" key="1">
    <source>
        <dbReference type="ARBA" id="ARBA00012528"/>
    </source>
</evidence>
<reference evidence="4" key="1">
    <citation type="submission" date="2022-12" db="EMBL/GenBank/DDBJ databases">
        <title>Marinomonas 15G1-11 sp. nov, isolated from marine algae.</title>
        <authorList>
            <person name="Butt M."/>
            <person name="Choi D.G."/>
            <person name="Kim J.M."/>
            <person name="Lee J.K."/>
            <person name="Baek J.H."/>
            <person name="Jeon C.O."/>
        </authorList>
    </citation>
    <scope>NUCLEOTIDE SEQUENCE</scope>
    <source>
        <strain evidence="4">15G1-11</strain>
    </source>
</reference>
<dbReference type="InterPro" id="IPR000160">
    <property type="entry name" value="GGDEF_dom"/>
</dbReference>
<dbReference type="EC" id="2.7.7.65" evidence="1"/>
<gene>
    <name evidence="4" type="ORF">O1D97_16560</name>
</gene>
<dbReference type="CDD" id="cd00130">
    <property type="entry name" value="PAS"/>
    <property type="match status" value="1"/>
</dbReference>
<keyword evidence="5" id="KW-1185">Reference proteome</keyword>
<dbReference type="InterPro" id="IPR043128">
    <property type="entry name" value="Rev_trsase/Diguanyl_cyclase"/>
</dbReference>
<name>A0ABT4K081_9GAMM</name>
<dbReference type="Pfam" id="PF13188">
    <property type="entry name" value="PAS_8"/>
    <property type="match status" value="1"/>
</dbReference>
<dbReference type="PANTHER" id="PTHR45138:SF9">
    <property type="entry name" value="DIGUANYLATE CYCLASE DGCM-RELATED"/>
    <property type="match status" value="1"/>
</dbReference>
<comment type="caution">
    <text evidence="4">The sequence shown here is derived from an EMBL/GenBank/DDBJ whole genome shotgun (WGS) entry which is preliminary data.</text>
</comment>
<comment type="catalytic activity">
    <reaction evidence="2">
        <text>2 GTP = 3',3'-c-di-GMP + 2 diphosphate</text>
        <dbReference type="Rhea" id="RHEA:24898"/>
        <dbReference type="ChEBI" id="CHEBI:33019"/>
        <dbReference type="ChEBI" id="CHEBI:37565"/>
        <dbReference type="ChEBI" id="CHEBI:58805"/>
        <dbReference type="EC" id="2.7.7.65"/>
    </reaction>
</comment>
<dbReference type="InterPro" id="IPR029787">
    <property type="entry name" value="Nucleotide_cyclase"/>
</dbReference>
<organism evidence="4 5">
    <name type="scientific">Marinomonas phaeophyticola</name>
    <dbReference type="NCBI Taxonomy" id="3004091"/>
    <lineage>
        <taxon>Bacteria</taxon>
        <taxon>Pseudomonadati</taxon>
        <taxon>Pseudomonadota</taxon>
        <taxon>Gammaproteobacteria</taxon>
        <taxon>Oceanospirillales</taxon>
        <taxon>Oceanospirillaceae</taxon>
        <taxon>Marinomonas</taxon>
    </lineage>
</organism>
<dbReference type="PANTHER" id="PTHR45138">
    <property type="entry name" value="REGULATORY COMPONENTS OF SENSORY TRANSDUCTION SYSTEM"/>
    <property type="match status" value="1"/>
</dbReference>
<dbReference type="PROSITE" id="PS50887">
    <property type="entry name" value="GGDEF"/>
    <property type="match status" value="1"/>
</dbReference>
<feature type="domain" description="GGDEF" evidence="3">
    <location>
        <begin position="281"/>
        <end position="413"/>
    </location>
</feature>
<dbReference type="NCBIfam" id="TIGR00254">
    <property type="entry name" value="GGDEF"/>
    <property type="match status" value="1"/>
</dbReference>
<evidence type="ECO:0000313" key="5">
    <source>
        <dbReference type="Proteomes" id="UP001149719"/>
    </source>
</evidence>
<dbReference type="Gene3D" id="3.30.450.20">
    <property type="entry name" value="PAS domain"/>
    <property type="match status" value="2"/>
</dbReference>
<dbReference type="Gene3D" id="3.30.70.270">
    <property type="match status" value="1"/>
</dbReference>
<evidence type="ECO:0000259" key="3">
    <source>
        <dbReference type="PROSITE" id="PS50887"/>
    </source>
</evidence>
<dbReference type="InterPro" id="IPR035965">
    <property type="entry name" value="PAS-like_dom_sf"/>
</dbReference>
<evidence type="ECO:0000313" key="4">
    <source>
        <dbReference type="EMBL" id="MCZ2723179.1"/>
    </source>
</evidence>
<dbReference type="Pfam" id="PF00990">
    <property type="entry name" value="GGDEF"/>
    <property type="match status" value="1"/>
</dbReference>
<evidence type="ECO:0000256" key="2">
    <source>
        <dbReference type="ARBA" id="ARBA00034247"/>
    </source>
</evidence>
<dbReference type="SUPFAM" id="SSF55785">
    <property type="entry name" value="PYP-like sensor domain (PAS domain)"/>
    <property type="match status" value="2"/>
</dbReference>
<dbReference type="Proteomes" id="UP001149719">
    <property type="component" value="Unassembled WGS sequence"/>
</dbReference>
<dbReference type="SMART" id="SM00091">
    <property type="entry name" value="PAS"/>
    <property type="match status" value="2"/>
</dbReference>
<dbReference type="InterPro" id="IPR000014">
    <property type="entry name" value="PAS"/>
</dbReference>
<sequence>MIENPLSLMSSSYGIIVHRDFKPLYVDEQCAFLYGFESSKELEAFDSLLLLIDESDRSVAQQMYKEIMSGKRKPQVQSYKNLDRYGAVKHILSIDHIVDWEGEPALQVSIIDMTPQVEAENRLRASEQRFRDLVEGSIQGMVIHSNFKPLFVNQAYVDMLGYDTIEELLSLPSIEIFFVGEDVYRASKRAKNILDGRTDKQRTRHFSRKKNGDVICVELVERVIIWDEKEVIQTVLIDVTEQVLLEKQLIETANTDGLTELHNHRFLIDSFEAFFSSTDTSMIACILLDLDRFKVINDTYGHLIGDDVLRRFASILKEVVGSLGIVGRYGGEEFLVLLPKLGIEEAISIANQICEKTRTSPLSSDKGDIYFTVSAGAVQQKESDQSVHQIIDRADQGLYQAKLNGRDQVVVMD</sequence>
<proteinExistence type="predicted"/>
<dbReference type="InterPro" id="IPR050469">
    <property type="entry name" value="Diguanylate_Cyclase"/>
</dbReference>
<dbReference type="SMART" id="SM00267">
    <property type="entry name" value="GGDEF"/>
    <property type="match status" value="1"/>
</dbReference>
<dbReference type="SUPFAM" id="SSF55073">
    <property type="entry name" value="Nucleotide cyclase"/>
    <property type="match status" value="1"/>
</dbReference>